<reference evidence="2" key="1">
    <citation type="journal article" date="2020" name="Stud. Mycol.">
        <title>101 Dothideomycetes genomes: a test case for predicting lifestyles and emergence of pathogens.</title>
        <authorList>
            <person name="Haridas S."/>
            <person name="Albert R."/>
            <person name="Binder M."/>
            <person name="Bloem J."/>
            <person name="Labutti K."/>
            <person name="Salamov A."/>
            <person name="Andreopoulos B."/>
            <person name="Baker S."/>
            <person name="Barry K."/>
            <person name="Bills G."/>
            <person name="Bluhm B."/>
            <person name="Cannon C."/>
            <person name="Castanera R."/>
            <person name="Culley D."/>
            <person name="Daum C."/>
            <person name="Ezra D."/>
            <person name="Gonzalez J."/>
            <person name="Henrissat B."/>
            <person name="Kuo A."/>
            <person name="Liang C."/>
            <person name="Lipzen A."/>
            <person name="Lutzoni F."/>
            <person name="Magnuson J."/>
            <person name="Mondo S."/>
            <person name="Nolan M."/>
            <person name="Ohm R."/>
            <person name="Pangilinan J."/>
            <person name="Park H.-J."/>
            <person name="Ramirez L."/>
            <person name="Alfaro M."/>
            <person name="Sun H."/>
            <person name="Tritt A."/>
            <person name="Yoshinaga Y."/>
            <person name="Zwiers L.-H."/>
            <person name="Turgeon B."/>
            <person name="Goodwin S."/>
            <person name="Spatafora J."/>
            <person name="Crous P."/>
            <person name="Grigoriev I."/>
        </authorList>
    </citation>
    <scope>NUCLEOTIDE SEQUENCE</scope>
    <source>
        <strain evidence="2">ATCC 16933</strain>
    </source>
</reference>
<evidence type="ECO:0000313" key="2">
    <source>
        <dbReference type="EMBL" id="KAF2453916.1"/>
    </source>
</evidence>
<organism evidence="2 3">
    <name type="scientific">Lineolata rhizophorae</name>
    <dbReference type="NCBI Taxonomy" id="578093"/>
    <lineage>
        <taxon>Eukaryota</taxon>
        <taxon>Fungi</taxon>
        <taxon>Dikarya</taxon>
        <taxon>Ascomycota</taxon>
        <taxon>Pezizomycotina</taxon>
        <taxon>Dothideomycetes</taxon>
        <taxon>Dothideomycetes incertae sedis</taxon>
        <taxon>Lineolatales</taxon>
        <taxon>Lineolataceae</taxon>
        <taxon>Lineolata</taxon>
    </lineage>
</organism>
<protein>
    <submittedName>
        <fullName evidence="2">Uncharacterized protein</fullName>
    </submittedName>
</protein>
<name>A0A6A6NQC0_9PEZI</name>
<gene>
    <name evidence="2" type="ORF">BDY21DRAFT_114771</name>
</gene>
<feature type="compositionally biased region" description="Basic and acidic residues" evidence="1">
    <location>
        <begin position="35"/>
        <end position="44"/>
    </location>
</feature>
<feature type="region of interest" description="Disordered" evidence="1">
    <location>
        <begin position="1"/>
        <end position="67"/>
    </location>
</feature>
<evidence type="ECO:0000313" key="3">
    <source>
        <dbReference type="Proteomes" id="UP000799766"/>
    </source>
</evidence>
<sequence>MDSKPNQGRDEWMRGVGKNWGGGVLGKRVQLASRFRRERERESESLGSGQRAAGRAEPERKRQGARKMRRVRMCYNANALRRRLMRTQGNGEGVLTLMLKPDTCGGVCYGNAAATTPDGRELGFLDGPFARRFGGEEKRSEKGGTGVSGVELRRARALGSRRKLRRRDVRRRFSLYFGFFLGDGRREDARRR</sequence>
<evidence type="ECO:0000256" key="1">
    <source>
        <dbReference type="SAM" id="MobiDB-lite"/>
    </source>
</evidence>
<accession>A0A6A6NQC0</accession>
<dbReference type="EMBL" id="MU001694">
    <property type="protein sequence ID" value="KAF2453916.1"/>
    <property type="molecule type" value="Genomic_DNA"/>
</dbReference>
<dbReference type="AlphaFoldDB" id="A0A6A6NQC0"/>
<keyword evidence="3" id="KW-1185">Reference proteome</keyword>
<dbReference type="Proteomes" id="UP000799766">
    <property type="component" value="Unassembled WGS sequence"/>
</dbReference>
<proteinExistence type="predicted"/>
<feature type="compositionally biased region" description="Basic and acidic residues" evidence="1">
    <location>
        <begin position="1"/>
        <end position="13"/>
    </location>
</feature>